<dbReference type="PANTHER" id="PTHR33108:SF56">
    <property type="entry name" value="DUF1677 FAMILY PROTEIN"/>
    <property type="match status" value="1"/>
</dbReference>
<sequence>MAATVLTDAKAIASLDSQSQPSLAIKRSSQAPELEFVKCECCGLKEECTPAYIARIRERFDGRWICGLCSEAVKDEASRSKRGISPDEALNRHMKFCEQFRSSSPPIHPTEDLISAMTHLVRRTLDSPKKKKGSIFQYPSPSFVRSRSCFSSLSK</sequence>
<reference evidence="2 3" key="1">
    <citation type="journal article" date="2020" name="Nat. Commun.">
        <title>Genome of Tripterygium wilfordii and identification of cytochrome P450 involved in triptolide biosynthesis.</title>
        <authorList>
            <person name="Tu L."/>
            <person name="Su P."/>
            <person name="Zhang Z."/>
            <person name="Gao L."/>
            <person name="Wang J."/>
            <person name="Hu T."/>
            <person name="Zhou J."/>
            <person name="Zhang Y."/>
            <person name="Zhao Y."/>
            <person name="Liu Y."/>
            <person name="Song Y."/>
            <person name="Tong Y."/>
            <person name="Lu Y."/>
            <person name="Yang J."/>
            <person name="Xu C."/>
            <person name="Jia M."/>
            <person name="Peters R.J."/>
            <person name="Huang L."/>
            <person name="Gao W."/>
        </authorList>
    </citation>
    <scope>NUCLEOTIDE SEQUENCE [LARGE SCALE GENOMIC DNA]</scope>
    <source>
        <strain evidence="3">cv. XIE 37</strain>
        <tissue evidence="2">Leaf</tissue>
    </source>
</reference>
<dbReference type="OrthoDB" id="1911663at2759"/>
<dbReference type="Pfam" id="PF07911">
    <property type="entry name" value="DUF1677"/>
    <property type="match status" value="1"/>
</dbReference>
<name>A0A7J7BWY9_TRIWF</name>
<accession>A0A7J7BWY9</accession>
<organism evidence="2 3">
    <name type="scientific">Tripterygium wilfordii</name>
    <name type="common">Thunder God vine</name>
    <dbReference type="NCBI Taxonomy" id="458696"/>
    <lineage>
        <taxon>Eukaryota</taxon>
        <taxon>Viridiplantae</taxon>
        <taxon>Streptophyta</taxon>
        <taxon>Embryophyta</taxon>
        <taxon>Tracheophyta</taxon>
        <taxon>Spermatophyta</taxon>
        <taxon>Magnoliopsida</taxon>
        <taxon>eudicotyledons</taxon>
        <taxon>Gunneridae</taxon>
        <taxon>Pentapetalae</taxon>
        <taxon>rosids</taxon>
        <taxon>fabids</taxon>
        <taxon>Celastrales</taxon>
        <taxon>Celastraceae</taxon>
        <taxon>Tripterygium</taxon>
    </lineage>
</organism>
<evidence type="ECO:0008006" key="4">
    <source>
        <dbReference type="Google" id="ProtNLM"/>
    </source>
</evidence>
<comment type="caution">
    <text evidence="2">The sequence shown here is derived from an EMBL/GenBank/DDBJ whole genome shotgun (WGS) entry which is preliminary data.</text>
</comment>
<feature type="compositionally biased region" description="Polar residues" evidence="1">
    <location>
        <begin position="137"/>
        <end position="155"/>
    </location>
</feature>
<evidence type="ECO:0000313" key="2">
    <source>
        <dbReference type="EMBL" id="KAF5726127.1"/>
    </source>
</evidence>
<gene>
    <name evidence="2" type="ORF">HS088_TW23G00868</name>
</gene>
<dbReference type="Proteomes" id="UP000593562">
    <property type="component" value="Unassembled WGS sequence"/>
</dbReference>
<dbReference type="PANTHER" id="PTHR33108">
    <property type="entry name" value="OS01G0745000 PROTEIN"/>
    <property type="match status" value="1"/>
</dbReference>
<dbReference type="InParanoid" id="A0A7J7BWY9"/>
<feature type="region of interest" description="Disordered" evidence="1">
    <location>
        <begin position="125"/>
        <end position="155"/>
    </location>
</feature>
<keyword evidence="3" id="KW-1185">Reference proteome</keyword>
<evidence type="ECO:0000313" key="3">
    <source>
        <dbReference type="Proteomes" id="UP000593562"/>
    </source>
</evidence>
<protein>
    <recommendedName>
        <fullName evidence="4">DUF1677 family protein</fullName>
    </recommendedName>
</protein>
<proteinExistence type="predicted"/>
<dbReference type="InterPro" id="IPR012876">
    <property type="entry name" value="DUF1677_pln"/>
</dbReference>
<dbReference type="EMBL" id="JAAARO010000023">
    <property type="protein sequence ID" value="KAF5726127.1"/>
    <property type="molecule type" value="Genomic_DNA"/>
</dbReference>
<evidence type="ECO:0000256" key="1">
    <source>
        <dbReference type="SAM" id="MobiDB-lite"/>
    </source>
</evidence>
<dbReference type="AlphaFoldDB" id="A0A7J7BWY9"/>